<evidence type="ECO:0000256" key="1">
    <source>
        <dbReference type="SAM" id="MobiDB-lite"/>
    </source>
</evidence>
<dbReference type="AlphaFoldDB" id="A0A5C6A5K8"/>
<gene>
    <name evidence="4" type="ORF">Pla52n_55510</name>
</gene>
<keyword evidence="2" id="KW-0472">Membrane</keyword>
<feature type="transmembrane region" description="Helical" evidence="2">
    <location>
        <begin position="178"/>
        <end position="197"/>
    </location>
</feature>
<feature type="transmembrane region" description="Helical" evidence="2">
    <location>
        <begin position="68"/>
        <end position="85"/>
    </location>
</feature>
<keyword evidence="2" id="KW-0812">Transmembrane</keyword>
<feature type="domain" description="Transglutaminase-like" evidence="3">
    <location>
        <begin position="530"/>
        <end position="603"/>
    </location>
</feature>
<dbReference type="PANTHER" id="PTHR42736">
    <property type="entry name" value="PROTEIN-GLUTAMINE GAMMA-GLUTAMYLTRANSFERASE"/>
    <property type="match status" value="1"/>
</dbReference>
<feature type="region of interest" description="Disordered" evidence="1">
    <location>
        <begin position="764"/>
        <end position="787"/>
    </location>
</feature>
<dbReference type="Proteomes" id="UP000320176">
    <property type="component" value="Unassembled WGS sequence"/>
</dbReference>
<feature type="transmembrane region" description="Helical" evidence="2">
    <location>
        <begin position="119"/>
        <end position="135"/>
    </location>
</feature>
<evidence type="ECO:0000313" key="5">
    <source>
        <dbReference type="Proteomes" id="UP000320176"/>
    </source>
</evidence>
<feature type="transmembrane region" description="Helical" evidence="2">
    <location>
        <begin position="35"/>
        <end position="56"/>
    </location>
</feature>
<dbReference type="Gene3D" id="3.10.620.30">
    <property type="match status" value="1"/>
</dbReference>
<dbReference type="InterPro" id="IPR038765">
    <property type="entry name" value="Papain-like_cys_pep_sf"/>
</dbReference>
<organism evidence="4 5">
    <name type="scientific">Stieleria varia</name>
    <dbReference type="NCBI Taxonomy" id="2528005"/>
    <lineage>
        <taxon>Bacteria</taxon>
        <taxon>Pseudomonadati</taxon>
        <taxon>Planctomycetota</taxon>
        <taxon>Planctomycetia</taxon>
        <taxon>Pirellulales</taxon>
        <taxon>Pirellulaceae</taxon>
        <taxon>Stieleria</taxon>
    </lineage>
</organism>
<proteinExistence type="predicted"/>
<reference evidence="4 5" key="1">
    <citation type="submission" date="2019-02" db="EMBL/GenBank/DDBJ databases">
        <title>Deep-cultivation of Planctomycetes and their phenomic and genomic characterization uncovers novel biology.</title>
        <authorList>
            <person name="Wiegand S."/>
            <person name="Jogler M."/>
            <person name="Boedeker C."/>
            <person name="Pinto D."/>
            <person name="Vollmers J."/>
            <person name="Rivas-Marin E."/>
            <person name="Kohn T."/>
            <person name="Peeters S.H."/>
            <person name="Heuer A."/>
            <person name="Rast P."/>
            <person name="Oberbeckmann S."/>
            <person name="Bunk B."/>
            <person name="Jeske O."/>
            <person name="Meyerdierks A."/>
            <person name="Storesund J.E."/>
            <person name="Kallscheuer N."/>
            <person name="Luecker S."/>
            <person name="Lage O.M."/>
            <person name="Pohl T."/>
            <person name="Merkel B.J."/>
            <person name="Hornburger P."/>
            <person name="Mueller R.-W."/>
            <person name="Bruemmer F."/>
            <person name="Labrenz M."/>
            <person name="Spormann A.M."/>
            <person name="Op Den Camp H."/>
            <person name="Overmann J."/>
            <person name="Amann R."/>
            <person name="Jetten M.S.M."/>
            <person name="Mascher T."/>
            <person name="Medema M.H."/>
            <person name="Devos D.P."/>
            <person name="Kaster A.-K."/>
            <person name="Ovreas L."/>
            <person name="Rohde M."/>
            <person name="Galperin M.Y."/>
            <person name="Jogler C."/>
        </authorList>
    </citation>
    <scope>NUCLEOTIDE SEQUENCE [LARGE SCALE GENOMIC DNA]</scope>
    <source>
        <strain evidence="4 5">Pla52n</strain>
    </source>
</reference>
<accession>A0A5C6A5K8</accession>
<evidence type="ECO:0000259" key="3">
    <source>
        <dbReference type="SMART" id="SM00460"/>
    </source>
</evidence>
<dbReference type="OrthoDB" id="231513at2"/>
<evidence type="ECO:0000256" key="2">
    <source>
        <dbReference type="SAM" id="Phobius"/>
    </source>
</evidence>
<name>A0A5C6A5K8_9BACT</name>
<evidence type="ECO:0000313" key="4">
    <source>
        <dbReference type="EMBL" id="TWT94726.1"/>
    </source>
</evidence>
<dbReference type="EMBL" id="SJPN01000007">
    <property type="protein sequence ID" value="TWT94726.1"/>
    <property type="molecule type" value="Genomic_DNA"/>
</dbReference>
<dbReference type="SMART" id="SM00460">
    <property type="entry name" value="TGc"/>
    <property type="match status" value="1"/>
</dbReference>
<dbReference type="InterPro" id="IPR052901">
    <property type="entry name" value="Bact_TGase-like"/>
</dbReference>
<dbReference type="Pfam" id="PF01841">
    <property type="entry name" value="Transglut_core"/>
    <property type="match status" value="1"/>
</dbReference>
<dbReference type="SUPFAM" id="SSF54001">
    <property type="entry name" value="Cysteine proteinases"/>
    <property type="match status" value="1"/>
</dbReference>
<keyword evidence="2" id="KW-1133">Transmembrane helix</keyword>
<dbReference type="PANTHER" id="PTHR42736:SF1">
    <property type="entry name" value="PROTEIN-GLUTAMINE GAMMA-GLUTAMYLTRANSFERASE"/>
    <property type="match status" value="1"/>
</dbReference>
<feature type="transmembrane region" description="Helical" evidence="2">
    <location>
        <begin position="91"/>
        <end position="112"/>
    </location>
</feature>
<keyword evidence="5" id="KW-1185">Reference proteome</keyword>
<protein>
    <submittedName>
        <fullName evidence="4">Transglutaminase-like superfamily protein</fullName>
    </submittedName>
</protein>
<sequence length="787" mass="86484">MPTWSRRRTEVILLSLVAIASVIPLRFHVESRSWFLGEMVTLCVALIAAETARVFGDRSGRAKRVANLATLLLSLTPVLFAFLARRHGSPIAFEMSALTTFGAVSLAVAVSATSHRTRSLSLIISGFLVLFSASISDSPNAALLPIIWMLGCVWHLIANHWERLDLAMPASVERTWSLRPGLLIVTLVVLLAGGYAVKDHVGASRRLAGLMPTSGGSAWSDPAARSGVGTGNFAIAAKDHAESFGAVDSDIFLESTESTLFDMVNDAIGDAIKKNKWERRQAMGNENVIPMHEQAAKSEQGGGTFSTERMPPPKHHHFADAKDASIVQWDGPTGIRLAMQRYDTFDGRDWSQSADLKQDKLVRVDVSGNHWFFEPFMRGVLDRSPDAATVGLLKVIRLQSQRLPVPMLTAGIHIKAVDRQDFFGIEKDGSFFMPGREKVPPLTVIHVAGVGLKEDDIRDNLVVKPAKGASLASCEFLDESTRNVISELVRTAIAGHRVPADQLTACVEKLRHEFTFDRNGESIATSLPEFLQSRRGGDHLFATTAALMAREIGLPSRLATGFYVRDDAFNIAAGHSSVLAEDVHVWAEVQLDDGRWFEIEPTPGYEQPHYQPSWGLTARRFAAAHWPSFAGGMLVVAAGYVTRQVWMDWLLTAMWSLAGWLRPRHRIRLAIRIIETRARMAGHRRPPGKTQRAWLQQLTATDARLASAAERFTDVADALVFGHGNAVSFQGATELVDLLRLRTITALTKERARKKCLTPFVQSTRGAGSRQKGADTYFPLSPNEATS</sequence>
<comment type="caution">
    <text evidence="4">The sequence shown here is derived from an EMBL/GenBank/DDBJ whole genome shotgun (WGS) entry which is preliminary data.</text>
</comment>
<dbReference type="RefSeq" id="WP_146522532.1">
    <property type="nucleotide sequence ID" value="NZ_CP151726.1"/>
</dbReference>
<dbReference type="InterPro" id="IPR002931">
    <property type="entry name" value="Transglutaminase-like"/>
</dbReference>
<feature type="transmembrane region" description="Helical" evidence="2">
    <location>
        <begin position="141"/>
        <end position="158"/>
    </location>
</feature>
<feature type="transmembrane region" description="Helical" evidence="2">
    <location>
        <begin position="12"/>
        <end position="29"/>
    </location>
</feature>